<gene>
    <name evidence="2" type="ORF">MCOR_48774</name>
</gene>
<dbReference type="EMBL" id="CACVKT020008597">
    <property type="protein sequence ID" value="CAC5416134.1"/>
    <property type="molecule type" value="Genomic_DNA"/>
</dbReference>
<dbReference type="EC" id="2.1.1.354" evidence="2"/>
<feature type="region of interest" description="Disordered" evidence="1">
    <location>
        <begin position="18"/>
        <end position="112"/>
    </location>
</feature>
<evidence type="ECO:0000313" key="2">
    <source>
        <dbReference type="EMBL" id="CAC5416134.1"/>
    </source>
</evidence>
<evidence type="ECO:0000313" key="3">
    <source>
        <dbReference type="Proteomes" id="UP000507470"/>
    </source>
</evidence>
<dbReference type="AlphaFoldDB" id="A0A6J8E5T0"/>
<keyword evidence="2" id="KW-0489">Methyltransferase</keyword>
<dbReference type="GO" id="GO:0140999">
    <property type="term" value="F:histone H3K4 trimethyltransferase activity"/>
    <property type="evidence" value="ECO:0007669"/>
    <property type="project" value="UniProtKB-EC"/>
</dbReference>
<dbReference type="Proteomes" id="UP000507470">
    <property type="component" value="Unassembled WGS sequence"/>
</dbReference>
<feature type="compositionally biased region" description="Basic residues" evidence="1">
    <location>
        <begin position="103"/>
        <end position="112"/>
    </location>
</feature>
<proteinExistence type="predicted"/>
<evidence type="ECO:0000256" key="1">
    <source>
        <dbReference type="SAM" id="MobiDB-lite"/>
    </source>
</evidence>
<reference evidence="2 3" key="1">
    <citation type="submission" date="2020-06" db="EMBL/GenBank/DDBJ databases">
        <authorList>
            <person name="Li R."/>
            <person name="Bekaert M."/>
        </authorList>
    </citation>
    <scope>NUCLEOTIDE SEQUENCE [LARGE SCALE GENOMIC DNA]</scope>
    <source>
        <strain evidence="3">wild</strain>
    </source>
</reference>
<protein>
    <submittedName>
        <fullName evidence="2">MLL3</fullName>
        <ecNumber evidence="2">2.1.1.354</ecNumber>
    </submittedName>
</protein>
<name>A0A6J8E5T0_MYTCO</name>
<organism evidence="2 3">
    <name type="scientific">Mytilus coruscus</name>
    <name type="common">Sea mussel</name>
    <dbReference type="NCBI Taxonomy" id="42192"/>
    <lineage>
        <taxon>Eukaryota</taxon>
        <taxon>Metazoa</taxon>
        <taxon>Spiralia</taxon>
        <taxon>Lophotrochozoa</taxon>
        <taxon>Mollusca</taxon>
        <taxon>Bivalvia</taxon>
        <taxon>Autobranchia</taxon>
        <taxon>Pteriomorphia</taxon>
        <taxon>Mytilida</taxon>
        <taxon>Mytiloidea</taxon>
        <taxon>Mytilidae</taxon>
        <taxon>Mytilinae</taxon>
        <taxon>Mytilus</taxon>
    </lineage>
</organism>
<keyword evidence="2" id="KW-0808">Transferase</keyword>
<dbReference type="GO" id="GO:0032259">
    <property type="term" value="P:methylation"/>
    <property type="evidence" value="ECO:0007669"/>
    <property type="project" value="UniProtKB-KW"/>
</dbReference>
<keyword evidence="3" id="KW-1185">Reference proteome</keyword>
<accession>A0A6J8E5T0</accession>
<feature type="compositionally biased region" description="Polar residues" evidence="1">
    <location>
        <begin position="56"/>
        <end position="85"/>
    </location>
</feature>
<sequence>MLDLRLYQPYKQKLFTKEDGEFSRKGQRFKPVSPVVESHTTGTFNKDSCLSKEKLNTNSNSPNTEPVVHSSPQASGSTSELTGSKTVPIFGNFVRNQNGEPSRRRKKKKDHQIRRISTEASLLCSTSSFSSFVATFDEYKGIGVDDNATVWKKQRMATRLNNAFNETIREYQVFVFIPEANQHSCHSNREVEYNILYMKIQFWKNSTLGDFQ</sequence>
<feature type="compositionally biased region" description="Polar residues" evidence="1">
    <location>
        <begin position="38"/>
        <end position="48"/>
    </location>
</feature>